<reference evidence="2 3" key="1">
    <citation type="journal article" date="2023" name="IScience">
        <title>Expanded male sex-determining region conserved during the evolution of homothallism in the green alga Volvox.</title>
        <authorList>
            <person name="Yamamoto K."/>
            <person name="Matsuzaki R."/>
            <person name="Mahakham W."/>
            <person name="Heman W."/>
            <person name="Sekimoto H."/>
            <person name="Kawachi M."/>
            <person name="Minakuchi Y."/>
            <person name="Toyoda A."/>
            <person name="Nozaki H."/>
        </authorList>
    </citation>
    <scope>NUCLEOTIDE SEQUENCE [LARGE SCALE GENOMIC DNA]</scope>
    <source>
        <strain evidence="2 3">NIES-4468</strain>
    </source>
</reference>
<feature type="compositionally biased region" description="Polar residues" evidence="1">
    <location>
        <begin position="574"/>
        <end position="583"/>
    </location>
</feature>
<dbReference type="EMBL" id="BSDZ01000011">
    <property type="protein sequence ID" value="GLI62263.1"/>
    <property type="molecule type" value="Genomic_DNA"/>
</dbReference>
<feature type="compositionally biased region" description="Pro residues" evidence="1">
    <location>
        <begin position="292"/>
        <end position="316"/>
    </location>
</feature>
<feature type="compositionally biased region" description="Low complexity" evidence="1">
    <location>
        <begin position="870"/>
        <end position="884"/>
    </location>
</feature>
<feature type="compositionally biased region" description="Gly residues" evidence="1">
    <location>
        <begin position="209"/>
        <end position="223"/>
    </location>
</feature>
<feature type="region of interest" description="Disordered" evidence="1">
    <location>
        <begin position="60"/>
        <end position="269"/>
    </location>
</feature>
<feature type="region of interest" description="Disordered" evidence="1">
    <location>
        <begin position="952"/>
        <end position="979"/>
    </location>
</feature>
<feature type="compositionally biased region" description="Low complexity" evidence="1">
    <location>
        <begin position="1040"/>
        <end position="1055"/>
    </location>
</feature>
<name>A0ABQ5RYI0_9CHLO</name>
<feature type="region of interest" description="Disordered" evidence="1">
    <location>
        <begin position="1040"/>
        <end position="1069"/>
    </location>
</feature>
<feature type="compositionally biased region" description="Acidic residues" evidence="1">
    <location>
        <begin position="585"/>
        <end position="596"/>
    </location>
</feature>
<accession>A0ABQ5RYI0</accession>
<feature type="compositionally biased region" description="Acidic residues" evidence="1">
    <location>
        <begin position="764"/>
        <end position="773"/>
    </location>
</feature>
<comment type="caution">
    <text evidence="2">The sequence shown here is derived from an EMBL/GenBank/DDBJ whole genome shotgun (WGS) entry which is preliminary data.</text>
</comment>
<feature type="compositionally biased region" description="Low complexity" evidence="1">
    <location>
        <begin position="952"/>
        <end position="961"/>
    </location>
</feature>
<feature type="compositionally biased region" description="Basic residues" evidence="1">
    <location>
        <begin position="324"/>
        <end position="337"/>
    </location>
</feature>
<gene>
    <name evidence="2" type="ORF">VaNZ11_004869</name>
</gene>
<feature type="compositionally biased region" description="Low complexity" evidence="1">
    <location>
        <begin position="911"/>
        <end position="931"/>
    </location>
</feature>
<feature type="compositionally biased region" description="Polar residues" evidence="1">
    <location>
        <begin position="81"/>
        <end position="118"/>
    </location>
</feature>
<evidence type="ECO:0000313" key="2">
    <source>
        <dbReference type="EMBL" id="GLI62263.1"/>
    </source>
</evidence>
<feature type="compositionally biased region" description="Low complexity" evidence="1">
    <location>
        <begin position="969"/>
        <end position="979"/>
    </location>
</feature>
<proteinExistence type="predicted"/>
<sequence>MATYNALSSFPNCPSLNVNFRIHLQRRCACGALLCSPWRPDANSAPHHLTGLHDRHPILPFYPGELPKQSRHNRAYPPATSAVSKSSQVQTSNARDGSSPNLPQQQRRQAGPFQSLSSLPPHLNQMQQRQKQLHQQDEQKLQQQKRKHEKQQQQRLPSGAAQNPRRRQQLGSSQVAGSQDHMVGGVGWRGDRQEGPGDRGVANWVGPADGDGGSVGVGGGGNGIWIADGKGREGGSGRGKGRNDRAFGGEGSAAELLSPTSDADNPSEATTELLAQLEEPKPLLLPSLLGQPSPPLPSLPPSPPPPPLLPSVPPEPSLQWQLRQQKRQRSRRPLRSRRLMPYIGDATFVHSLSDDASSAPYKNEDADGVEEGLMELLWSADRRQSVDEIFRDGAAMADGDGTAGAAAVNPPWTPAARIAAVPAGTSGKAKATDKAAAAGGGTRLASPATIDPTQVLRRAGGYFQHKAQLLAPLFQRRLEKNPVTLARLEGMSESYTNDAALAAAAQLPPSVTASASASRGQDSGTAVGSYRYGIGAQGQIIDLVRQARSRAATEVPDRVRRRILAAGEALAGNKTPSRRQLPTETEAETVGEEDNEPGIVGGLEQNDLEGLLGGVELGFGDDDGNSVSEEGRRRDLDLDLDFELDIEDPDFHTAEVKVIRDLARLVGVAPGSVAARAAAVSGMQVAGRAAAAAVAVGPADDAVGLRRRRRQNDDEEEEDAKALFLKAMEAYDDDDDDDGDDNDDLDIDGEDDEDDDGSGLAEAEKDEDEDEDEALGKPLKNDSPLEVGGLGEEEEQEEEEAEGEMGVMYGSRDSGVESKGIGKEDYRTDSYDNEDIYDGDDDDDDYDDDSQVEALLDDLLSFGGQQAEAPLAAPAAAVPSGIPARDGGVVANDAPTESGFKERLNSGGSGTSSSNSSVNWLADGDTPLPPAAAATTNMLAARSAAISVFRVRGPGSAARARGSGGGEKSPSASAAAAAAVPLSSPPVYGAVKLSTSTTRKGQQRPPPQRAAQLQGKGGYLGPLPSDDWRLYDISSSLVKGTRTAGSSSSGTATEADFTDGGGTTDFPAAAPRPPRLVLKAFLYCIGRDEVYDALWRTDLIDRLEFVTRMRDADLVLHRSPGLGERQFALEDLRIGAKRARIPFVSVREASEQELVSALERALRRFDEMCDKVILESE</sequence>
<feature type="compositionally biased region" description="Basic and acidic residues" evidence="1">
    <location>
        <begin position="229"/>
        <end position="247"/>
    </location>
</feature>
<evidence type="ECO:0000313" key="3">
    <source>
        <dbReference type="Proteomes" id="UP001165090"/>
    </source>
</evidence>
<feature type="compositionally biased region" description="Acidic residues" evidence="1">
    <location>
        <begin position="730"/>
        <end position="757"/>
    </location>
</feature>
<dbReference type="Proteomes" id="UP001165090">
    <property type="component" value="Unassembled WGS sequence"/>
</dbReference>
<feature type="compositionally biased region" description="Acidic residues" evidence="1">
    <location>
        <begin position="831"/>
        <end position="850"/>
    </location>
</feature>
<evidence type="ECO:0000256" key="1">
    <source>
        <dbReference type="SAM" id="MobiDB-lite"/>
    </source>
</evidence>
<protein>
    <submittedName>
        <fullName evidence="2">Uncharacterized protein</fullName>
    </submittedName>
</protein>
<feature type="region of interest" description="Disordered" evidence="1">
    <location>
        <begin position="730"/>
        <end position="850"/>
    </location>
</feature>
<keyword evidence="3" id="KW-1185">Reference proteome</keyword>
<organism evidence="2 3">
    <name type="scientific">Volvox africanus</name>
    <dbReference type="NCBI Taxonomy" id="51714"/>
    <lineage>
        <taxon>Eukaryota</taxon>
        <taxon>Viridiplantae</taxon>
        <taxon>Chlorophyta</taxon>
        <taxon>core chlorophytes</taxon>
        <taxon>Chlorophyceae</taxon>
        <taxon>CS clade</taxon>
        <taxon>Chlamydomonadales</taxon>
        <taxon>Volvocaceae</taxon>
        <taxon>Volvox</taxon>
    </lineage>
</organism>
<feature type="region of interest" description="Disordered" evidence="1">
    <location>
        <begin position="994"/>
        <end position="1019"/>
    </location>
</feature>
<feature type="compositionally biased region" description="Acidic residues" evidence="1">
    <location>
        <begin position="791"/>
        <end position="803"/>
    </location>
</feature>
<feature type="compositionally biased region" description="Basic and acidic residues" evidence="1">
    <location>
        <begin position="814"/>
        <end position="830"/>
    </location>
</feature>
<feature type="region of interest" description="Disordered" evidence="1">
    <location>
        <begin position="284"/>
        <end position="337"/>
    </location>
</feature>
<feature type="region of interest" description="Disordered" evidence="1">
    <location>
        <begin position="870"/>
        <end position="931"/>
    </location>
</feature>
<feature type="region of interest" description="Disordered" evidence="1">
    <location>
        <begin position="571"/>
        <end position="599"/>
    </location>
</feature>